<accession>A0AA37KD81</accession>
<keyword evidence="1" id="KW-1133">Transmembrane helix</keyword>
<proteinExistence type="predicted"/>
<feature type="transmembrane region" description="Helical" evidence="1">
    <location>
        <begin position="21"/>
        <end position="42"/>
    </location>
</feature>
<dbReference type="Proteomes" id="UP001055104">
    <property type="component" value="Unassembled WGS sequence"/>
</dbReference>
<dbReference type="EMBL" id="BQOB01000001">
    <property type="protein sequence ID" value="GKH79276.1"/>
    <property type="molecule type" value="Genomic_DNA"/>
</dbReference>
<evidence type="ECO:0000313" key="3">
    <source>
        <dbReference type="Proteomes" id="UP001055104"/>
    </source>
</evidence>
<name>A0AA37KD81_9BACT</name>
<keyword evidence="1" id="KW-0812">Transmembrane</keyword>
<gene>
    <name evidence="2" type="ORF">CE91St7_01600</name>
</gene>
<keyword evidence="1" id="KW-0472">Membrane</keyword>
<evidence type="ECO:0000313" key="2">
    <source>
        <dbReference type="EMBL" id="GKH79276.1"/>
    </source>
</evidence>
<comment type="caution">
    <text evidence="2">The sequence shown here is derived from an EMBL/GenBank/DDBJ whole genome shotgun (WGS) entry which is preliminary data.</text>
</comment>
<sequence length="293" mass="34586">MHNNIVNFLIQFISRWGCTKVVVLYLSLVFSFITFTVVSITIEPQRIKIVCGSMSFLNILALIIITYPISLYLRQTRQLRINKGTDIFATVYLPNLEYIFSLLNIEEYSIWSYYVSNSGQFKLKVTQYENLDKLVRFIKSRNQYQEFEKWDKLIANLGLLIADLIKVWDEHIKSFGDDYYTIESFYKTEMYDHNYNEKLEANYNYCFLIGDLILELTRLSNLILNKVRDKYPNFLVNIGNLYIAYTNNDEVIQYQEKEISISPYPGLACFKQERLTRKETFGKSGTKECTLIK</sequence>
<dbReference type="AlphaFoldDB" id="A0AA37KD81"/>
<dbReference type="KEGG" id="bdo:EL88_16670"/>
<reference evidence="2" key="1">
    <citation type="submission" date="2022-01" db="EMBL/GenBank/DDBJ databases">
        <title>Novel bile acid biosynthetic pathways are enriched in the microbiome of centenarians.</title>
        <authorList>
            <person name="Sato Y."/>
            <person name="Atarashi K."/>
            <person name="Plichta R.D."/>
            <person name="Arai Y."/>
            <person name="Sasajima S."/>
            <person name="Kearney M.S."/>
            <person name="Suda W."/>
            <person name="Takeshita K."/>
            <person name="Sasaki T."/>
            <person name="Okamoto S."/>
            <person name="Skelly N.A."/>
            <person name="Okamura Y."/>
            <person name="Vlamakis H."/>
            <person name="Li Y."/>
            <person name="Tanoue T."/>
            <person name="Takei H."/>
            <person name="Nittono H."/>
            <person name="Narushima S."/>
            <person name="Irie J."/>
            <person name="Itoh H."/>
            <person name="Moriya K."/>
            <person name="Sugiura Y."/>
            <person name="Suematsu M."/>
            <person name="Moritoki N."/>
            <person name="Shibata S."/>
            <person name="Littman R.D."/>
            <person name="Fischbach A.M."/>
            <person name="Uwamino Y."/>
            <person name="Inoue T."/>
            <person name="Honda A."/>
            <person name="Hattori M."/>
            <person name="Murai T."/>
            <person name="Xavier J.R."/>
            <person name="Hirose N."/>
            <person name="Honda K."/>
        </authorList>
    </citation>
    <scope>NUCLEOTIDE SEQUENCE</scope>
    <source>
        <strain evidence="2">CE91-St7</strain>
    </source>
</reference>
<protein>
    <submittedName>
        <fullName evidence="2">Uncharacterized protein</fullName>
    </submittedName>
</protein>
<feature type="transmembrane region" description="Helical" evidence="1">
    <location>
        <begin position="54"/>
        <end position="73"/>
    </location>
</feature>
<organism evidence="2 3">
    <name type="scientific">Phocaeicola dorei</name>
    <dbReference type="NCBI Taxonomy" id="357276"/>
    <lineage>
        <taxon>Bacteria</taxon>
        <taxon>Pseudomonadati</taxon>
        <taxon>Bacteroidota</taxon>
        <taxon>Bacteroidia</taxon>
        <taxon>Bacteroidales</taxon>
        <taxon>Bacteroidaceae</taxon>
        <taxon>Phocaeicola</taxon>
    </lineage>
</organism>
<dbReference type="RefSeq" id="WP_038610811.1">
    <property type="nucleotide sequence ID" value="NZ_BQOA01000001.1"/>
</dbReference>
<evidence type="ECO:0000256" key="1">
    <source>
        <dbReference type="SAM" id="Phobius"/>
    </source>
</evidence>